<keyword evidence="2 6" id="KW-0963">Cytoplasm</keyword>
<name>A0AAE3TBT0_9BACT</name>
<keyword evidence="5 6" id="KW-0949">S-adenosyl-L-methionine</keyword>
<dbReference type="SUPFAM" id="SSF53335">
    <property type="entry name" value="S-adenosyl-L-methionine-dependent methyltransferases"/>
    <property type="match status" value="1"/>
</dbReference>
<evidence type="ECO:0000313" key="7">
    <source>
        <dbReference type="EMBL" id="MDF1611175.1"/>
    </source>
</evidence>
<proteinExistence type="inferred from homology"/>
<feature type="binding site" evidence="6">
    <location>
        <position position="132"/>
    </location>
    <ligand>
        <name>S-adenosyl-L-methionine</name>
        <dbReference type="ChEBI" id="CHEBI:59789"/>
    </ligand>
</feature>
<evidence type="ECO:0000256" key="6">
    <source>
        <dbReference type="HAMAP-Rule" id="MF_00735"/>
    </source>
</evidence>
<feature type="binding site" evidence="6">
    <location>
        <position position="153"/>
    </location>
    <ligand>
        <name>S-adenosyl-L-methionine</name>
        <dbReference type="ChEBI" id="CHEBI:59789"/>
    </ligand>
</feature>
<dbReference type="Gene3D" id="3.40.50.150">
    <property type="entry name" value="Vaccinia Virus protein VP39"/>
    <property type="match status" value="1"/>
</dbReference>
<dbReference type="PANTHER" id="PTHR43648:SF1">
    <property type="entry name" value="ELECTRON TRANSFER FLAVOPROTEIN BETA SUBUNIT LYSINE METHYLTRANSFERASE"/>
    <property type="match status" value="1"/>
</dbReference>
<evidence type="ECO:0000256" key="3">
    <source>
        <dbReference type="ARBA" id="ARBA00022603"/>
    </source>
</evidence>
<dbReference type="NCBIfam" id="NF001785">
    <property type="entry name" value="PRK00517.2-2"/>
    <property type="match status" value="1"/>
</dbReference>
<dbReference type="HAMAP" id="MF_00735">
    <property type="entry name" value="Methyltr_PrmA"/>
    <property type="match status" value="1"/>
</dbReference>
<dbReference type="GO" id="GO:0008276">
    <property type="term" value="F:protein methyltransferase activity"/>
    <property type="evidence" value="ECO:0007669"/>
    <property type="project" value="UniProtKB-UniRule"/>
</dbReference>
<keyword evidence="4 6" id="KW-0808">Transferase</keyword>
<feature type="binding site" evidence="6">
    <location>
        <position position="175"/>
    </location>
    <ligand>
        <name>S-adenosyl-L-methionine</name>
        <dbReference type="ChEBI" id="CHEBI:59789"/>
    </ligand>
</feature>
<comment type="function">
    <text evidence="6">Methylates ribosomal protein L11.</text>
</comment>
<keyword evidence="7" id="KW-0687">Ribonucleoprotein</keyword>
<comment type="similarity">
    <text evidence="1 6">Belongs to the methyltransferase superfamily. PrmA family.</text>
</comment>
<comment type="subcellular location">
    <subcellularLocation>
        <location evidence="6">Cytoplasm</location>
    </subcellularLocation>
</comment>
<dbReference type="RefSeq" id="WP_321534942.1">
    <property type="nucleotide sequence ID" value="NZ_JARGDL010000003.1"/>
</dbReference>
<evidence type="ECO:0000256" key="1">
    <source>
        <dbReference type="ARBA" id="ARBA00009741"/>
    </source>
</evidence>
<dbReference type="InterPro" id="IPR004498">
    <property type="entry name" value="Ribosomal_PrmA_MeTrfase"/>
</dbReference>
<reference evidence="7" key="1">
    <citation type="submission" date="2023-03" db="EMBL/GenBank/DDBJ databases">
        <title>Stygiobacter electus gen. nov., sp. nov., facultatively anaerobic thermotolerant bacterium of the class Ignavibacteria from a well of Yessentuki mineral water deposit.</title>
        <authorList>
            <person name="Podosokorskaya O.A."/>
            <person name="Elcheninov A.G."/>
            <person name="Petrova N.F."/>
            <person name="Zavarzina D.G."/>
            <person name="Kublanov I.V."/>
            <person name="Merkel A.Y."/>
        </authorList>
    </citation>
    <scope>NUCLEOTIDE SEQUENCE</scope>
    <source>
        <strain evidence="7">09-Me</strain>
    </source>
</reference>
<dbReference type="GO" id="GO:0005737">
    <property type="term" value="C:cytoplasm"/>
    <property type="evidence" value="ECO:0007669"/>
    <property type="project" value="UniProtKB-SubCell"/>
</dbReference>
<evidence type="ECO:0000256" key="4">
    <source>
        <dbReference type="ARBA" id="ARBA00022679"/>
    </source>
</evidence>
<dbReference type="Pfam" id="PF06325">
    <property type="entry name" value="PrmA"/>
    <property type="match status" value="1"/>
</dbReference>
<dbReference type="CDD" id="cd02440">
    <property type="entry name" value="AdoMet_MTases"/>
    <property type="match status" value="1"/>
</dbReference>
<dbReference type="EC" id="2.1.1.-" evidence="6"/>
<gene>
    <name evidence="6 7" type="primary">prmA</name>
    <name evidence="7" type="ORF">P0M35_03370</name>
</gene>
<dbReference type="InterPro" id="IPR029063">
    <property type="entry name" value="SAM-dependent_MTases_sf"/>
</dbReference>
<organism evidence="7 8">
    <name type="scientific">Stygiobacter electus</name>
    <dbReference type="NCBI Taxonomy" id="3032292"/>
    <lineage>
        <taxon>Bacteria</taxon>
        <taxon>Pseudomonadati</taxon>
        <taxon>Ignavibacteriota</taxon>
        <taxon>Ignavibacteria</taxon>
        <taxon>Ignavibacteriales</taxon>
        <taxon>Melioribacteraceae</taxon>
        <taxon>Stygiobacter</taxon>
    </lineage>
</organism>
<evidence type="ECO:0000256" key="5">
    <source>
        <dbReference type="ARBA" id="ARBA00022691"/>
    </source>
</evidence>
<dbReference type="PANTHER" id="PTHR43648">
    <property type="entry name" value="ELECTRON TRANSFER FLAVOPROTEIN BETA SUBUNIT LYSINE METHYLTRANSFERASE"/>
    <property type="match status" value="1"/>
</dbReference>
<comment type="caution">
    <text evidence="7">The sequence shown here is derived from an EMBL/GenBank/DDBJ whole genome shotgun (WGS) entry which is preliminary data.</text>
</comment>
<keyword evidence="7" id="KW-0689">Ribosomal protein</keyword>
<dbReference type="GO" id="GO:0032259">
    <property type="term" value="P:methylation"/>
    <property type="evidence" value="ECO:0007669"/>
    <property type="project" value="UniProtKB-KW"/>
</dbReference>
<dbReference type="GO" id="GO:0005840">
    <property type="term" value="C:ribosome"/>
    <property type="evidence" value="ECO:0007669"/>
    <property type="project" value="UniProtKB-KW"/>
</dbReference>
<feature type="binding site" evidence="6">
    <location>
        <position position="218"/>
    </location>
    <ligand>
        <name>S-adenosyl-L-methionine</name>
        <dbReference type="ChEBI" id="CHEBI:59789"/>
    </ligand>
</feature>
<keyword evidence="3 6" id="KW-0489">Methyltransferase</keyword>
<dbReference type="EMBL" id="JARGDL010000003">
    <property type="protein sequence ID" value="MDF1611175.1"/>
    <property type="molecule type" value="Genomic_DNA"/>
</dbReference>
<dbReference type="Proteomes" id="UP001221302">
    <property type="component" value="Unassembled WGS sequence"/>
</dbReference>
<evidence type="ECO:0000313" key="8">
    <source>
        <dbReference type="Proteomes" id="UP001221302"/>
    </source>
</evidence>
<comment type="catalytic activity">
    <reaction evidence="6">
        <text>L-lysyl-[protein] + 3 S-adenosyl-L-methionine = N(6),N(6),N(6)-trimethyl-L-lysyl-[protein] + 3 S-adenosyl-L-homocysteine + 3 H(+)</text>
        <dbReference type="Rhea" id="RHEA:54192"/>
        <dbReference type="Rhea" id="RHEA-COMP:9752"/>
        <dbReference type="Rhea" id="RHEA-COMP:13826"/>
        <dbReference type="ChEBI" id="CHEBI:15378"/>
        <dbReference type="ChEBI" id="CHEBI:29969"/>
        <dbReference type="ChEBI" id="CHEBI:57856"/>
        <dbReference type="ChEBI" id="CHEBI:59789"/>
        <dbReference type="ChEBI" id="CHEBI:61961"/>
    </reaction>
</comment>
<dbReference type="InterPro" id="IPR050078">
    <property type="entry name" value="Ribosomal_L11_MeTrfase_PrmA"/>
</dbReference>
<dbReference type="AlphaFoldDB" id="A0AAE3TBT0"/>
<protein>
    <recommendedName>
        <fullName evidence="6">Ribosomal protein L11 methyltransferase</fullName>
        <shortName evidence="6">L11 Mtase</shortName>
        <ecNumber evidence="6">2.1.1.-</ecNumber>
    </recommendedName>
</protein>
<keyword evidence="8" id="KW-1185">Reference proteome</keyword>
<accession>A0AAE3TBT0</accession>
<evidence type="ECO:0000256" key="2">
    <source>
        <dbReference type="ARBA" id="ARBA00022490"/>
    </source>
</evidence>
<sequence>MKTYKEIKIKTEPFDVDLLSGFLWQLDIDGINEFDDYLLVFISENKSVSLEEINLLMEKLVEDKFINSFDIEFQTLEEKNWNEEYEKNVKVVEVTEKIVIKPSFKEYNPKPNQLVITIDPKMSFGTGDHATTKLILSHLEKIVKGNEFVLDVGSGTGILGITAVKLGAAKAICIDNDEWCYLNGNENVKMNELNEKVDVRLCEIKDVEEKDFDLILANINKPILINIVDDLKIKFKKEGTLILSGLLNIDEIDIISLYESKGFVLNDKSQLEEWIALVFKTNS</sequence>